<dbReference type="KEGG" id="palh:B1H58_06385"/>
<sequence>MEINASQTPQFRRGFRLQWEEAQNCHVMLYPEGMARLNGSAAEILLLVDGKRTLGDIVAELSARFPGVPDLGNDVTEFFGQAYEQKWIIFRD</sequence>
<dbReference type="NCBIfam" id="NF002535">
    <property type="entry name" value="PRK02079.1"/>
    <property type="match status" value="1"/>
</dbReference>
<keyword evidence="6" id="KW-1185">Reference proteome</keyword>
<dbReference type="UniPathway" id="UPA00539"/>
<evidence type="ECO:0000256" key="2">
    <source>
        <dbReference type="ARBA" id="ARBA00011741"/>
    </source>
</evidence>
<dbReference type="Pfam" id="PF05402">
    <property type="entry name" value="PqqD"/>
    <property type="match status" value="1"/>
</dbReference>
<accession>A0A1W6B3Q9</accession>
<dbReference type="OrthoDB" id="7356791at2"/>
<gene>
    <name evidence="4" type="primary">pqqD</name>
    <name evidence="5" type="ORF">B1H58_06385</name>
</gene>
<evidence type="ECO:0000256" key="4">
    <source>
        <dbReference type="HAMAP-Rule" id="MF_00655"/>
    </source>
</evidence>
<comment type="function">
    <text evidence="4">Functions as a PqqA binding protein and presents PqqA to PqqE, in the pyrroloquinoline quinone (PQQ) biosynthetic pathway.</text>
</comment>
<comment type="similarity">
    <text evidence="4">Belongs to the PqqD family.</text>
</comment>
<dbReference type="InterPro" id="IPR022479">
    <property type="entry name" value="PqqD_bac"/>
</dbReference>
<name>A0A1W6B3Q9_9GAMM</name>
<dbReference type="HAMAP" id="MF_00655">
    <property type="entry name" value="PQQ_syn_PqqD"/>
    <property type="match status" value="1"/>
</dbReference>
<evidence type="ECO:0000256" key="3">
    <source>
        <dbReference type="ARBA" id="ARBA00022905"/>
    </source>
</evidence>
<reference evidence="5 6" key="1">
    <citation type="submission" date="2017-02" db="EMBL/GenBank/DDBJ databases">
        <title>Complete genome sequence of the drought resistance-promoting endophyte Pantoea alhagi LTYR-11Z.</title>
        <authorList>
            <person name="Zhang L."/>
        </authorList>
    </citation>
    <scope>NUCLEOTIDE SEQUENCE [LARGE SCALE GENOMIC DNA]</scope>
    <source>
        <strain evidence="5 6">LTYR-11Z</strain>
    </source>
</reference>
<dbReference type="EMBL" id="CP019706">
    <property type="protein sequence ID" value="ARJ41683.1"/>
    <property type="molecule type" value="Genomic_DNA"/>
</dbReference>
<dbReference type="InterPro" id="IPR041881">
    <property type="entry name" value="PqqD_sf"/>
</dbReference>
<dbReference type="GO" id="GO:0048038">
    <property type="term" value="F:quinone binding"/>
    <property type="evidence" value="ECO:0007669"/>
    <property type="project" value="InterPro"/>
</dbReference>
<comment type="pathway">
    <text evidence="1 4">Cofactor biosynthesis; pyrroloquinoline quinone biosynthesis.</text>
</comment>
<comment type="subunit">
    <text evidence="2 4">Monomer. Interacts with PqqE.</text>
</comment>
<proteinExistence type="inferred from homology"/>
<dbReference type="STRING" id="1891675.B1H58_06385"/>
<evidence type="ECO:0000256" key="1">
    <source>
        <dbReference type="ARBA" id="ARBA00004886"/>
    </source>
</evidence>
<dbReference type="AlphaFoldDB" id="A0A1W6B3Q9"/>
<dbReference type="GO" id="GO:0018189">
    <property type="term" value="P:pyrroloquinoline quinone biosynthetic process"/>
    <property type="evidence" value="ECO:0007669"/>
    <property type="project" value="UniProtKB-UniRule"/>
</dbReference>
<organism evidence="5 6">
    <name type="scientific">Pantoea alhagi</name>
    <dbReference type="NCBI Taxonomy" id="1891675"/>
    <lineage>
        <taxon>Bacteria</taxon>
        <taxon>Pseudomonadati</taxon>
        <taxon>Pseudomonadota</taxon>
        <taxon>Gammaproteobacteria</taxon>
        <taxon>Enterobacterales</taxon>
        <taxon>Erwiniaceae</taxon>
        <taxon>Pantoea</taxon>
    </lineage>
</organism>
<dbReference type="InterPro" id="IPR008792">
    <property type="entry name" value="PQQD"/>
</dbReference>
<protein>
    <recommendedName>
        <fullName evidence="4">PqqA binding protein</fullName>
    </recommendedName>
    <alternativeName>
        <fullName evidence="4">Coenzyme PQQ synthesis protein D</fullName>
    </alternativeName>
    <alternativeName>
        <fullName evidence="4">Pyrroloquinoline quinone biosynthesis protein D</fullName>
    </alternativeName>
</protein>
<evidence type="ECO:0000313" key="5">
    <source>
        <dbReference type="EMBL" id="ARJ41683.1"/>
    </source>
</evidence>
<evidence type="ECO:0000313" key="6">
    <source>
        <dbReference type="Proteomes" id="UP000192900"/>
    </source>
</evidence>
<dbReference type="Proteomes" id="UP000192900">
    <property type="component" value="Chromosome"/>
</dbReference>
<keyword evidence="3 4" id="KW-0884">PQQ biosynthesis</keyword>
<dbReference type="NCBIfam" id="TIGR03859">
    <property type="entry name" value="PQQ_PqqD"/>
    <property type="match status" value="1"/>
</dbReference>
<dbReference type="Gene3D" id="1.10.10.1150">
    <property type="entry name" value="Coenzyme PQQ synthesis protein D (PqqD)"/>
    <property type="match status" value="1"/>
</dbReference>
<dbReference type="RefSeq" id="WP_085068729.1">
    <property type="nucleotide sequence ID" value="NZ_CP019706.1"/>
</dbReference>